<keyword evidence="2" id="KW-0472">Membrane</keyword>
<gene>
    <name evidence="3" type="ORF">IPL58_10865</name>
</gene>
<feature type="transmembrane region" description="Helical" evidence="2">
    <location>
        <begin position="62"/>
        <end position="85"/>
    </location>
</feature>
<comment type="caution">
    <text evidence="3">The sequence shown here is derived from an EMBL/GenBank/DDBJ whole genome shotgun (WGS) entry which is preliminary data.</text>
</comment>
<name>A0A9D7K2Y7_9PROT</name>
<keyword evidence="2" id="KW-0812">Transmembrane</keyword>
<evidence type="ECO:0000256" key="2">
    <source>
        <dbReference type="SAM" id="Phobius"/>
    </source>
</evidence>
<dbReference type="AlphaFoldDB" id="A0A9D7K2Y7"/>
<reference evidence="3" key="1">
    <citation type="submission" date="2020-10" db="EMBL/GenBank/DDBJ databases">
        <title>Connecting structure to function with the recovery of over 1000 high-quality activated sludge metagenome-assembled genomes encoding full-length rRNA genes using long-read sequencing.</title>
        <authorList>
            <person name="Singleton C.M."/>
            <person name="Petriglieri F."/>
            <person name="Kristensen J.M."/>
            <person name="Kirkegaard R.H."/>
            <person name="Michaelsen T.Y."/>
            <person name="Andersen M.H."/>
            <person name="Karst S.M."/>
            <person name="Dueholm M.S."/>
            <person name="Nielsen P.H."/>
            <person name="Albertsen M."/>
        </authorList>
    </citation>
    <scope>NUCLEOTIDE SEQUENCE</scope>
    <source>
        <strain evidence="3">Hirt_18-Q3-R61-65_BATAC.395</strain>
    </source>
</reference>
<sequence>MSKSWSSCTRTEHANGLYYLMFGLHGLTSLVPWFWSSVVLMLTSFVLFLIPSVRTNYKRLPILCVMAFTGIWIEKGMGLIVPGFVPTPIDSSDRSITRPSSVADDRWHLGFRLLHPDHPAQGRHRHPARRDQLR</sequence>
<accession>A0A9D7K2Y7</accession>
<dbReference type="Proteomes" id="UP000886689">
    <property type="component" value="Unassembled WGS sequence"/>
</dbReference>
<proteinExistence type="predicted"/>
<protein>
    <submittedName>
        <fullName evidence="3">Uncharacterized protein</fullName>
    </submittedName>
</protein>
<evidence type="ECO:0000313" key="3">
    <source>
        <dbReference type="EMBL" id="MBK8524558.1"/>
    </source>
</evidence>
<feature type="region of interest" description="Disordered" evidence="1">
    <location>
        <begin position="115"/>
        <end position="134"/>
    </location>
</feature>
<organism evidence="3 4">
    <name type="scientific">Candidatus Proximibacter danicus</name>
    <dbReference type="NCBI Taxonomy" id="2954365"/>
    <lineage>
        <taxon>Bacteria</taxon>
        <taxon>Pseudomonadati</taxon>
        <taxon>Pseudomonadota</taxon>
        <taxon>Betaproteobacteria</taxon>
        <taxon>Candidatus Proximibacter</taxon>
    </lineage>
</organism>
<keyword evidence="2" id="KW-1133">Transmembrane helix</keyword>
<evidence type="ECO:0000256" key="1">
    <source>
        <dbReference type="SAM" id="MobiDB-lite"/>
    </source>
</evidence>
<dbReference type="EMBL" id="JADJUC010000011">
    <property type="protein sequence ID" value="MBK8524558.1"/>
    <property type="molecule type" value="Genomic_DNA"/>
</dbReference>
<evidence type="ECO:0000313" key="4">
    <source>
        <dbReference type="Proteomes" id="UP000886689"/>
    </source>
</evidence>
<feature type="transmembrane region" description="Helical" evidence="2">
    <location>
        <begin position="30"/>
        <end position="50"/>
    </location>
</feature>